<protein>
    <submittedName>
        <fullName evidence="1">Uncharacterized protein</fullName>
    </submittedName>
</protein>
<evidence type="ECO:0000313" key="1">
    <source>
        <dbReference type="EMBL" id="GAA1760272.1"/>
    </source>
</evidence>
<comment type="caution">
    <text evidence="1">The sequence shown here is derived from an EMBL/GenBank/DDBJ whole genome shotgun (WGS) entry which is preliminary data.</text>
</comment>
<evidence type="ECO:0000313" key="2">
    <source>
        <dbReference type="Proteomes" id="UP001501475"/>
    </source>
</evidence>
<keyword evidence="2" id="KW-1185">Reference proteome</keyword>
<reference evidence="1 2" key="1">
    <citation type="journal article" date="2019" name="Int. J. Syst. Evol. Microbiol.">
        <title>The Global Catalogue of Microorganisms (GCM) 10K type strain sequencing project: providing services to taxonomists for standard genome sequencing and annotation.</title>
        <authorList>
            <consortium name="The Broad Institute Genomics Platform"/>
            <consortium name="The Broad Institute Genome Sequencing Center for Infectious Disease"/>
            <person name="Wu L."/>
            <person name="Ma J."/>
        </authorList>
    </citation>
    <scope>NUCLEOTIDE SEQUENCE [LARGE SCALE GENOMIC DNA]</scope>
    <source>
        <strain evidence="1 2">JCM 15591</strain>
    </source>
</reference>
<accession>A0ABN2KP98</accession>
<sequence length="60" mass="6627">MHIASMHCECQVRFHSPLFPAEAMEAAPAGRFEGHIDRLLTIRCRLADGHVQIGDGQAVQ</sequence>
<proteinExistence type="predicted"/>
<name>A0ABN2KP98_9MICO</name>
<organism evidence="1 2">
    <name type="scientific">Nostocoides vanveenii</name>
    <dbReference type="NCBI Taxonomy" id="330835"/>
    <lineage>
        <taxon>Bacteria</taxon>
        <taxon>Bacillati</taxon>
        <taxon>Actinomycetota</taxon>
        <taxon>Actinomycetes</taxon>
        <taxon>Micrococcales</taxon>
        <taxon>Intrasporangiaceae</taxon>
        <taxon>Nostocoides</taxon>
    </lineage>
</organism>
<gene>
    <name evidence="1" type="ORF">GCM10009810_19660</name>
</gene>
<dbReference type="EMBL" id="BAAAPN010000046">
    <property type="protein sequence ID" value="GAA1760272.1"/>
    <property type="molecule type" value="Genomic_DNA"/>
</dbReference>
<dbReference type="Proteomes" id="UP001501475">
    <property type="component" value="Unassembled WGS sequence"/>
</dbReference>